<evidence type="ECO:0000313" key="1">
    <source>
        <dbReference type="EMBL" id="CAF0842598.1"/>
    </source>
</evidence>
<organism evidence="1 2">
    <name type="scientific">Brachionus calyciflorus</name>
    <dbReference type="NCBI Taxonomy" id="104777"/>
    <lineage>
        <taxon>Eukaryota</taxon>
        <taxon>Metazoa</taxon>
        <taxon>Spiralia</taxon>
        <taxon>Gnathifera</taxon>
        <taxon>Rotifera</taxon>
        <taxon>Eurotatoria</taxon>
        <taxon>Monogononta</taxon>
        <taxon>Pseudotrocha</taxon>
        <taxon>Ploima</taxon>
        <taxon>Brachionidae</taxon>
        <taxon>Brachionus</taxon>
    </lineage>
</organism>
<reference evidence="1" key="1">
    <citation type="submission" date="2021-02" db="EMBL/GenBank/DDBJ databases">
        <authorList>
            <person name="Nowell W R."/>
        </authorList>
    </citation>
    <scope>NUCLEOTIDE SEQUENCE</scope>
    <source>
        <strain evidence="1">Ploen Becks lab</strain>
    </source>
</reference>
<evidence type="ECO:0000313" key="2">
    <source>
        <dbReference type="Proteomes" id="UP000663879"/>
    </source>
</evidence>
<keyword evidence="2" id="KW-1185">Reference proteome</keyword>
<comment type="caution">
    <text evidence="1">The sequence shown here is derived from an EMBL/GenBank/DDBJ whole genome shotgun (WGS) entry which is preliminary data.</text>
</comment>
<name>A0A813VAR8_9BILA</name>
<dbReference type="SUPFAM" id="SSF74784">
    <property type="entry name" value="Translin"/>
    <property type="match status" value="1"/>
</dbReference>
<sequence>MEPKLSHIKIVYKNKVKLMTGLEDETTFGDLIKAILVTRDDTQKSEKSSDDYIICQSVNGVEKFLDSKSKVREELIKVHKELEQFQTESKSQVLYLLRSKKSIDCFKKKEVTPKNDTFKSIDKLVQKFDFYIEERQVYIKLLEDYLMTMDLLEAEEITNLDTAV</sequence>
<dbReference type="OrthoDB" id="10400190at2759"/>
<proteinExistence type="predicted"/>
<dbReference type="GO" id="GO:0043565">
    <property type="term" value="F:sequence-specific DNA binding"/>
    <property type="evidence" value="ECO:0007669"/>
    <property type="project" value="InterPro"/>
</dbReference>
<dbReference type="AlphaFoldDB" id="A0A813VAR8"/>
<dbReference type="InterPro" id="IPR036081">
    <property type="entry name" value="Translin_sf"/>
</dbReference>
<protein>
    <submittedName>
        <fullName evidence="1">Uncharacterized protein</fullName>
    </submittedName>
</protein>
<dbReference type="Proteomes" id="UP000663879">
    <property type="component" value="Unassembled WGS sequence"/>
</dbReference>
<gene>
    <name evidence="1" type="ORF">OXX778_LOCUS8534</name>
</gene>
<dbReference type="Gene3D" id="3.10.20.90">
    <property type="entry name" value="Phosphatidylinositol 3-kinase Catalytic Subunit, Chain A, domain 1"/>
    <property type="match status" value="1"/>
</dbReference>
<accession>A0A813VAR8</accession>
<dbReference type="EMBL" id="CAJNOC010001182">
    <property type="protein sequence ID" value="CAF0842598.1"/>
    <property type="molecule type" value="Genomic_DNA"/>
</dbReference>